<keyword evidence="4" id="KW-1185">Reference proteome</keyword>
<dbReference type="Gene3D" id="3.90.1210.10">
    <property type="entry name" value="Antifreeze-like/N-acetylneuraminic acid synthase C-terminal domain"/>
    <property type="match status" value="1"/>
</dbReference>
<name>A0ABU2J694_9ACTN</name>
<sequence length="229" mass="23260">MADTSQRALPASPTPRRVKTPSWLDRRLVTGVVLVLVAVLVGASVLSSADKRQPVWSLTHDVAAGTVLTGADLRPVRVQLGSAAAGYLPITEAVAGKTVRHAMGGGQLLPRDEVAVPPGGVTVTVPVQPQTAPGIGRGDRVTVWISTKTCRGVVLVSGVPVQSADRASRAGFGSDSGSLLVLRVPSAEATRIVSALDLPGAVIRAGVLSSDQQAEDGTADLTACAGPGT</sequence>
<evidence type="ECO:0000313" key="4">
    <source>
        <dbReference type="Proteomes" id="UP001183176"/>
    </source>
</evidence>
<protein>
    <submittedName>
        <fullName evidence="3">SAF domain-containing protein</fullName>
    </submittedName>
</protein>
<keyword evidence="1" id="KW-0812">Transmembrane</keyword>
<organism evidence="3 4">
    <name type="scientific">Jatrophihabitans lederbergiae</name>
    <dbReference type="NCBI Taxonomy" id="3075547"/>
    <lineage>
        <taxon>Bacteria</taxon>
        <taxon>Bacillati</taxon>
        <taxon>Actinomycetota</taxon>
        <taxon>Actinomycetes</taxon>
        <taxon>Jatrophihabitantales</taxon>
        <taxon>Jatrophihabitantaceae</taxon>
        <taxon>Jatrophihabitans</taxon>
    </lineage>
</organism>
<evidence type="ECO:0000259" key="2">
    <source>
        <dbReference type="SMART" id="SM00858"/>
    </source>
</evidence>
<keyword evidence="1" id="KW-0472">Membrane</keyword>
<feature type="transmembrane region" description="Helical" evidence="1">
    <location>
        <begin position="28"/>
        <end position="46"/>
    </location>
</feature>
<dbReference type="SMART" id="SM00858">
    <property type="entry name" value="SAF"/>
    <property type="match status" value="1"/>
</dbReference>
<dbReference type="Proteomes" id="UP001183176">
    <property type="component" value="Unassembled WGS sequence"/>
</dbReference>
<gene>
    <name evidence="3" type="ORF">RM423_03825</name>
</gene>
<proteinExistence type="predicted"/>
<dbReference type="CDD" id="cd11614">
    <property type="entry name" value="SAF_CpaB_FlgA_like"/>
    <property type="match status" value="1"/>
</dbReference>
<feature type="domain" description="SAF" evidence="2">
    <location>
        <begin position="53"/>
        <end position="115"/>
    </location>
</feature>
<keyword evidence="1" id="KW-1133">Transmembrane helix</keyword>
<accession>A0ABU2J694</accession>
<evidence type="ECO:0000313" key="3">
    <source>
        <dbReference type="EMBL" id="MDT0260515.1"/>
    </source>
</evidence>
<comment type="caution">
    <text evidence="3">The sequence shown here is derived from an EMBL/GenBank/DDBJ whole genome shotgun (WGS) entry which is preliminary data.</text>
</comment>
<reference evidence="4" key="1">
    <citation type="submission" date="2023-07" db="EMBL/GenBank/DDBJ databases">
        <title>30 novel species of actinomycetes from the DSMZ collection.</title>
        <authorList>
            <person name="Nouioui I."/>
        </authorList>
    </citation>
    <scope>NUCLEOTIDE SEQUENCE [LARGE SCALE GENOMIC DNA]</scope>
    <source>
        <strain evidence="4">DSM 44399</strain>
    </source>
</reference>
<dbReference type="EMBL" id="JAVREH010000003">
    <property type="protein sequence ID" value="MDT0260515.1"/>
    <property type="molecule type" value="Genomic_DNA"/>
</dbReference>
<dbReference type="InterPro" id="IPR013974">
    <property type="entry name" value="SAF"/>
</dbReference>
<evidence type="ECO:0000256" key="1">
    <source>
        <dbReference type="SAM" id="Phobius"/>
    </source>
</evidence>
<dbReference type="RefSeq" id="WP_311421665.1">
    <property type="nucleotide sequence ID" value="NZ_JAVREH010000003.1"/>
</dbReference>
<dbReference type="Pfam" id="PF08666">
    <property type="entry name" value="SAF"/>
    <property type="match status" value="1"/>
</dbReference>